<keyword evidence="2" id="KW-1185">Reference proteome</keyword>
<reference evidence="1 2" key="1">
    <citation type="submission" date="2015-01" db="EMBL/GenBank/DDBJ databases">
        <title>Draft genome of the acidophilic iron oxidizer Acidithrix ferrooxidans strain Py-F3.</title>
        <authorList>
            <person name="Poehlein A."/>
            <person name="Eisen S."/>
            <person name="Schloemann M."/>
            <person name="Johnson B.D."/>
            <person name="Daniel R."/>
            <person name="Muehling M."/>
        </authorList>
    </citation>
    <scope>NUCLEOTIDE SEQUENCE [LARGE SCALE GENOMIC DNA]</scope>
    <source>
        <strain evidence="1 2">Py-F3</strain>
    </source>
</reference>
<proteinExistence type="predicted"/>
<evidence type="ECO:0000313" key="1">
    <source>
        <dbReference type="EMBL" id="KJF17384.1"/>
    </source>
</evidence>
<comment type="caution">
    <text evidence="1">The sequence shown here is derived from an EMBL/GenBank/DDBJ whole genome shotgun (WGS) entry which is preliminary data.</text>
</comment>
<dbReference type="AlphaFoldDB" id="A0A0D8HHR5"/>
<organism evidence="1 2">
    <name type="scientific">Acidithrix ferrooxidans</name>
    <dbReference type="NCBI Taxonomy" id="1280514"/>
    <lineage>
        <taxon>Bacteria</taxon>
        <taxon>Bacillati</taxon>
        <taxon>Actinomycetota</taxon>
        <taxon>Acidimicrobiia</taxon>
        <taxon>Acidimicrobiales</taxon>
        <taxon>Acidimicrobiaceae</taxon>
        <taxon>Acidithrix</taxon>
    </lineage>
</organism>
<dbReference type="EMBL" id="JXYS01000045">
    <property type="protein sequence ID" value="KJF17384.1"/>
    <property type="molecule type" value="Genomic_DNA"/>
</dbReference>
<dbReference type="Proteomes" id="UP000032360">
    <property type="component" value="Unassembled WGS sequence"/>
</dbReference>
<protein>
    <submittedName>
        <fullName evidence="1">Uncharacterized protein</fullName>
    </submittedName>
</protein>
<gene>
    <name evidence="1" type="ORF">AXFE_17580</name>
</gene>
<name>A0A0D8HHR5_9ACTN</name>
<sequence>MLRERTAIPIALIASANRDPAGAISDNVTSKTRAQLVKRSRSISNFSLKRLSQPRTVVSGRQIFAAIFLCPSPSAF</sequence>
<accession>A0A0D8HHR5</accession>
<evidence type="ECO:0000313" key="2">
    <source>
        <dbReference type="Proteomes" id="UP000032360"/>
    </source>
</evidence>